<dbReference type="InterPro" id="IPR036188">
    <property type="entry name" value="FAD/NAD-bd_sf"/>
</dbReference>
<dbReference type="HOGENOM" id="CLU_003291_4_4_6"/>
<evidence type="ECO:0000256" key="3">
    <source>
        <dbReference type="ARBA" id="ARBA00022630"/>
    </source>
</evidence>
<dbReference type="Gene3D" id="3.50.50.60">
    <property type="entry name" value="FAD/NAD(P)-binding domain"/>
    <property type="match status" value="2"/>
</dbReference>
<keyword evidence="7" id="KW-1185">Reference proteome</keyword>
<proteinExistence type="inferred from homology"/>
<feature type="domain" description="FAD/NAD(P)-binding" evidence="5">
    <location>
        <begin position="1"/>
        <end position="297"/>
    </location>
</feature>
<comment type="similarity">
    <text evidence="2">Belongs to the FAD-dependent oxidoreductase family.</text>
</comment>
<dbReference type="STRING" id="1328314.Achr_4440"/>
<reference evidence="6 7" key="1">
    <citation type="journal article" date="2015" name="PLoS ONE">
        <title>Azotobacter Genomes: The Genome of Azotobacter chroococcum NCIMB 8003 (ATCC 4412).</title>
        <authorList>
            <person name="Robson R.L."/>
            <person name="Jones R."/>
            <person name="Robson R.M."/>
            <person name="Schwartz A."/>
            <person name="Richardson T.H."/>
        </authorList>
    </citation>
    <scope>NUCLEOTIDE SEQUENCE [LARGE SCALE GENOMIC DNA]</scope>
    <source>
        <strain evidence="6 7">NCIMB 8003</strain>
    </source>
</reference>
<dbReference type="PANTHER" id="PTHR43429:SF3">
    <property type="entry name" value="NITRITE REDUCTASE [NAD(P)H]"/>
    <property type="match status" value="1"/>
</dbReference>
<evidence type="ECO:0000259" key="5">
    <source>
        <dbReference type="Pfam" id="PF07992"/>
    </source>
</evidence>
<name>A0A0C4WLE5_9GAMM</name>
<dbReference type="Proteomes" id="UP000068210">
    <property type="component" value="Chromosome"/>
</dbReference>
<evidence type="ECO:0000256" key="4">
    <source>
        <dbReference type="ARBA" id="ARBA00022827"/>
    </source>
</evidence>
<dbReference type="InterPro" id="IPR023753">
    <property type="entry name" value="FAD/NAD-binding_dom"/>
</dbReference>
<dbReference type="SUPFAM" id="SSF51905">
    <property type="entry name" value="FAD/NAD(P)-binding domain"/>
    <property type="match status" value="2"/>
</dbReference>
<dbReference type="InterPro" id="IPR050260">
    <property type="entry name" value="FAD-bd_OxRdtase"/>
</dbReference>
<dbReference type="AlphaFoldDB" id="A0A0C4WLE5"/>
<evidence type="ECO:0000256" key="2">
    <source>
        <dbReference type="ARBA" id="ARBA00006442"/>
    </source>
</evidence>
<sequence>MQIVIIGNGPAAIAAAETLREQDRSCGIVMLSRESVPFYSPCPLAEYVEGSVPKERLFLRDPDFYARNAIDIRYGRPVTRIDPQARQVWAGGEAVAYDRLLIASGSRAFVPPVPGLAGTRGVFELKTLDDAEGILERLEVARRAVVIGSGFIGLEAVQALVRHGLAVTLLEAQRHVLPAMLDSEMAALVEQRLVEHGVQVRTGSGAERILEGEDGVRGVLAGGVEIPCELVICAAGVRADLSILDGSGIAGNRGILVDARMRTSVEGVFAAGDVIERPDAPEKHRVVPNWPNAVSTGRIAAWNMLGIDRRHPGLEAVNVVRVFDLPVASFGVQAGETCLRWQDGAGALRKVLLKDGRVAGGQLIGEINGTGVLHEMMKKGVAVERFGTHLAHPGFGYIHTLEPLRAIKWA</sequence>
<dbReference type="Pfam" id="PF07992">
    <property type="entry name" value="Pyr_redox_2"/>
    <property type="match status" value="1"/>
</dbReference>
<dbReference type="PRINTS" id="PR00411">
    <property type="entry name" value="PNDRDTASEI"/>
</dbReference>
<dbReference type="RefSeq" id="WP_039801456.1">
    <property type="nucleotide sequence ID" value="NZ_CP010415.1"/>
</dbReference>
<dbReference type="KEGG" id="acx:Achr_4440"/>
<protein>
    <submittedName>
        <fullName evidence="6">FAD/NAD(P)-binding domain</fullName>
    </submittedName>
</protein>
<comment type="cofactor">
    <cofactor evidence="1">
        <name>FAD</name>
        <dbReference type="ChEBI" id="CHEBI:57692"/>
    </cofactor>
</comment>
<keyword evidence="3" id="KW-0285">Flavoprotein</keyword>
<evidence type="ECO:0000313" key="7">
    <source>
        <dbReference type="Proteomes" id="UP000068210"/>
    </source>
</evidence>
<dbReference type="EMBL" id="CP010415">
    <property type="protein sequence ID" value="AJE19950.1"/>
    <property type="molecule type" value="Genomic_DNA"/>
</dbReference>
<dbReference type="PANTHER" id="PTHR43429">
    <property type="entry name" value="PYRIDINE NUCLEOTIDE-DISULFIDE OXIDOREDUCTASE DOMAIN-CONTAINING"/>
    <property type="match status" value="1"/>
</dbReference>
<accession>A0A0C4WLE5</accession>
<organism evidence="6 7">
    <name type="scientific">Azotobacter chroococcum NCIMB 8003</name>
    <dbReference type="NCBI Taxonomy" id="1328314"/>
    <lineage>
        <taxon>Bacteria</taxon>
        <taxon>Pseudomonadati</taxon>
        <taxon>Pseudomonadota</taxon>
        <taxon>Gammaproteobacteria</taxon>
        <taxon>Pseudomonadales</taxon>
        <taxon>Pseudomonadaceae</taxon>
        <taxon>Azotobacter</taxon>
    </lineage>
</organism>
<evidence type="ECO:0000313" key="6">
    <source>
        <dbReference type="EMBL" id="AJE19950.1"/>
    </source>
</evidence>
<gene>
    <name evidence="6" type="ORF">Achr_4440</name>
</gene>
<dbReference type="PRINTS" id="PR00368">
    <property type="entry name" value="FADPNR"/>
</dbReference>
<keyword evidence="4" id="KW-0274">FAD</keyword>
<evidence type="ECO:0000256" key="1">
    <source>
        <dbReference type="ARBA" id="ARBA00001974"/>
    </source>
</evidence>
<dbReference type="GO" id="GO:0016491">
    <property type="term" value="F:oxidoreductase activity"/>
    <property type="evidence" value="ECO:0007669"/>
    <property type="project" value="InterPro"/>
</dbReference>